<dbReference type="SUPFAM" id="SSF55979">
    <property type="entry name" value="DNA clamp"/>
    <property type="match status" value="2"/>
</dbReference>
<evidence type="ECO:0000256" key="1">
    <source>
        <dbReference type="ARBA" id="ARBA00010462"/>
    </source>
</evidence>
<dbReference type="CDD" id="cd00577">
    <property type="entry name" value="PCNA"/>
    <property type="match status" value="1"/>
</dbReference>
<dbReference type="PANTHER" id="PTHR11352">
    <property type="entry name" value="PROLIFERATING CELL NUCLEAR ANTIGEN"/>
    <property type="match status" value="1"/>
</dbReference>
<reference evidence="5 6" key="1">
    <citation type="journal article" date="2015" name="Nature">
        <title>rRNA introns, odd ribosomes, and small enigmatic genomes across a large radiation of phyla.</title>
        <authorList>
            <person name="Brown C.T."/>
            <person name="Hug L.A."/>
            <person name="Thomas B.C."/>
            <person name="Sharon I."/>
            <person name="Castelle C.J."/>
            <person name="Singh A."/>
            <person name="Wilkins M.J."/>
            <person name="Williams K.H."/>
            <person name="Banfield J.F."/>
        </authorList>
    </citation>
    <scope>NUCLEOTIDE SEQUENCE [LARGE SCALE GENOMIC DNA]</scope>
</reference>
<dbReference type="Pfam" id="PF00705">
    <property type="entry name" value="PCNA_N"/>
    <property type="match status" value="1"/>
</dbReference>
<dbReference type="EMBL" id="LBWB01000003">
    <property type="protein sequence ID" value="KKR01610.1"/>
    <property type="molecule type" value="Genomic_DNA"/>
</dbReference>
<feature type="domain" description="Proliferating cell nuclear antigen PCNA C-terminal" evidence="4">
    <location>
        <begin position="138"/>
        <end position="258"/>
    </location>
</feature>
<feature type="domain" description="Proliferating cell nuclear antigen PCNA N-terminal" evidence="3">
    <location>
        <begin position="1"/>
        <end position="73"/>
    </location>
</feature>
<dbReference type="GO" id="GO:0030337">
    <property type="term" value="F:DNA polymerase processivity factor activity"/>
    <property type="evidence" value="ECO:0007669"/>
    <property type="project" value="InterPro"/>
</dbReference>
<dbReference type="HAMAP" id="MF_00317">
    <property type="entry name" value="DNApol_clamp_arch"/>
    <property type="match status" value="1"/>
</dbReference>
<dbReference type="InterPro" id="IPR000730">
    <property type="entry name" value="Pr_cel_nuc_antig"/>
</dbReference>
<evidence type="ECO:0000313" key="5">
    <source>
        <dbReference type="EMBL" id="KKR01610.1"/>
    </source>
</evidence>
<comment type="similarity">
    <text evidence="1">Belongs to the PCNA family.</text>
</comment>
<evidence type="ECO:0000259" key="3">
    <source>
        <dbReference type="Pfam" id="PF00705"/>
    </source>
</evidence>
<dbReference type="GO" id="GO:0006275">
    <property type="term" value="P:regulation of DNA replication"/>
    <property type="evidence" value="ECO:0007669"/>
    <property type="project" value="InterPro"/>
</dbReference>
<dbReference type="GO" id="GO:0006272">
    <property type="term" value="P:leading strand elongation"/>
    <property type="evidence" value="ECO:0007669"/>
    <property type="project" value="TreeGrafter"/>
</dbReference>
<gene>
    <name evidence="5" type="ORF">UT24_C0003G0017</name>
</gene>
<protein>
    <submittedName>
        <fullName evidence="5">Polymerase sliding clamp protein</fullName>
    </submittedName>
</protein>
<comment type="caution">
    <text evidence="5">The sequence shown here is derived from an EMBL/GenBank/DDBJ whole genome shotgun (WGS) entry which is preliminary data.</text>
</comment>
<dbReference type="InterPro" id="IPR022648">
    <property type="entry name" value="Pr_cel_nuc_antig_N"/>
</dbReference>
<sequence>MFECKVDAEQFKNLISMPTALIEECDITLGTSGIRVNTMDPAHVALCRIELAKSMFEEYACDKDTKIRLAINSKGTYGNGSSLVGQFPNKIKASLMDIKLRGETEFEKSRLELSFLGNLRKNAKIPLLEASEEEPPYPKIRFNANVKIVLADLLEVFKDMEKHGDNFRLTATREEFKIETVTELTEQVYPFEKGSDVMLELDVREPSKATFNLKYMLDILKQLKTAFEIVTLEWSTNLPLKISGENIQGATVEYFLAPRIEDHDEPIERKPEPKPETELIQEEDKIVCTNIVTN</sequence>
<dbReference type="PRINTS" id="PR00339">
    <property type="entry name" value="PCNACYCLIN"/>
</dbReference>
<dbReference type="AlphaFoldDB" id="A0A0G0PTW0"/>
<name>A0A0G0PTW0_9BACT</name>
<organism evidence="5 6">
    <name type="scientific">Candidatus Woesebacteria bacterium GW2011_GWB1_39_12</name>
    <dbReference type="NCBI Taxonomy" id="1618574"/>
    <lineage>
        <taxon>Bacteria</taxon>
        <taxon>Candidatus Woeseibacteriota</taxon>
    </lineage>
</organism>
<dbReference type="GO" id="GO:0003677">
    <property type="term" value="F:DNA binding"/>
    <property type="evidence" value="ECO:0007669"/>
    <property type="project" value="UniProtKB-KW"/>
</dbReference>
<evidence type="ECO:0000313" key="6">
    <source>
        <dbReference type="Proteomes" id="UP000033881"/>
    </source>
</evidence>
<dbReference type="InterPro" id="IPR046938">
    <property type="entry name" value="DNA_clamp_sf"/>
</dbReference>
<dbReference type="PANTHER" id="PTHR11352:SF0">
    <property type="entry name" value="PROLIFERATING CELL NUCLEAR ANTIGEN"/>
    <property type="match status" value="1"/>
</dbReference>
<evidence type="ECO:0000259" key="4">
    <source>
        <dbReference type="Pfam" id="PF02747"/>
    </source>
</evidence>
<dbReference type="InterPro" id="IPR022649">
    <property type="entry name" value="Pr_cel_nuc_antig_C"/>
</dbReference>
<dbReference type="Gene3D" id="3.70.10.10">
    <property type="match status" value="1"/>
</dbReference>
<dbReference type="Pfam" id="PF02747">
    <property type="entry name" value="PCNA_C"/>
    <property type="match status" value="1"/>
</dbReference>
<keyword evidence="2" id="KW-0238">DNA-binding</keyword>
<dbReference type="STRING" id="1618574.UT24_C0003G0017"/>
<proteinExistence type="inferred from homology"/>
<accession>A0A0G0PTW0</accession>
<evidence type="ECO:0000256" key="2">
    <source>
        <dbReference type="ARBA" id="ARBA00023125"/>
    </source>
</evidence>
<dbReference type="Proteomes" id="UP000033881">
    <property type="component" value="Unassembled WGS sequence"/>
</dbReference>